<sequence>MTVLLNHTIVHATDRAATAEHLTGVLGLPAAAEYGPFLVVELGNEVSLDVLEVDRVHAQHYAFLVGDEEFDAIHGRIVERGLDFWADPFEQRPGETNTNDGGRGLYWNAPDGHKLEILTVPYGGWPAG</sequence>
<dbReference type="AlphaFoldDB" id="A0A930V7P6"/>
<dbReference type="InterPro" id="IPR029068">
    <property type="entry name" value="Glyas_Bleomycin-R_OHBP_Dase"/>
</dbReference>
<protein>
    <submittedName>
        <fullName evidence="2">VOC family protein</fullName>
    </submittedName>
</protein>
<keyword evidence="3" id="KW-1185">Reference proteome</keyword>
<reference evidence="2" key="1">
    <citation type="submission" date="2020-11" db="EMBL/GenBank/DDBJ databases">
        <title>Nocardioides sp. nov., isolated from Soil of Cynanchum wilfordii Hemsley rhizosphere.</title>
        <authorList>
            <person name="Lee J.-S."/>
            <person name="Suh M.K."/>
            <person name="Kim J.-S."/>
        </authorList>
    </citation>
    <scope>NUCLEOTIDE SEQUENCE</scope>
    <source>
        <strain evidence="2">KCTC 19275</strain>
    </source>
</reference>
<dbReference type="Proteomes" id="UP000640489">
    <property type="component" value="Unassembled WGS sequence"/>
</dbReference>
<dbReference type="Gene3D" id="3.10.180.10">
    <property type="entry name" value="2,3-Dihydroxybiphenyl 1,2-Dioxygenase, domain 1"/>
    <property type="match status" value="1"/>
</dbReference>
<dbReference type="RefSeq" id="WP_194705525.1">
    <property type="nucleotide sequence ID" value="NZ_JADKPN010000001.1"/>
</dbReference>
<dbReference type="EMBL" id="JADKPN010000001">
    <property type="protein sequence ID" value="MBF4762409.1"/>
    <property type="molecule type" value="Genomic_DNA"/>
</dbReference>
<organism evidence="2 3">
    <name type="scientific">Nocardioides islandensis</name>
    <dbReference type="NCBI Taxonomy" id="433663"/>
    <lineage>
        <taxon>Bacteria</taxon>
        <taxon>Bacillati</taxon>
        <taxon>Actinomycetota</taxon>
        <taxon>Actinomycetes</taxon>
        <taxon>Propionibacteriales</taxon>
        <taxon>Nocardioidaceae</taxon>
        <taxon>Nocardioides</taxon>
    </lineage>
</organism>
<evidence type="ECO:0000313" key="3">
    <source>
        <dbReference type="Proteomes" id="UP000640489"/>
    </source>
</evidence>
<dbReference type="SUPFAM" id="SSF54593">
    <property type="entry name" value="Glyoxalase/Bleomycin resistance protein/Dihydroxybiphenyl dioxygenase"/>
    <property type="match status" value="1"/>
</dbReference>
<evidence type="ECO:0000313" key="2">
    <source>
        <dbReference type="EMBL" id="MBF4762409.1"/>
    </source>
</evidence>
<dbReference type="PROSITE" id="PS51819">
    <property type="entry name" value="VOC"/>
    <property type="match status" value="1"/>
</dbReference>
<evidence type="ECO:0000259" key="1">
    <source>
        <dbReference type="PROSITE" id="PS51819"/>
    </source>
</evidence>
<comment type="caution">
    <text evidence="2">The sequence shown here is derived from an EMBL/GenBank/DDBJ whole genome shotgun (WGS) entry which is preliminary data.</text>
</comment>
<dbReference type="InterPro" id="IPR037523">
    <property type="entry name" value="VOC_core"/>
</dbReference>
<proteinExistence type="predicted"/>
<feature type="domain" description="VOC" evidence="1">
    <location>
        <begin position="4"/>
        <end position="120"/>
    </location>
</feature>
<gene>
    <name evidence="2" type="ORF">ISU07_04675</name>
</gene>
<name>A0A930V7P6_9ACTN</name>
<accession>A0A930V7P6</accession>
<dbReference type="CDD" id="cd08351">
    <property type="entry name" value="ChaP_like"/>
    <property type="match status" value="1"/>
</dbReference>